<protein>
    <recommendedName>
        <fullName evidence="1">Transposase IS4-like domain-containing protein</fullName>
    </recommendedName>
</protein>
<evidence type="ECO:0000313" key="3">
    <source>
        <dbReference type="Proteomes" id="UP000008315"/>
    </source>
</evidence>
<accession>G4T4Q9</accession>
<dbReference type="GO" id="GO:0004803">
    <property type="term" value="F:transposase activity"/>
    <property type="evidence" value="ECO:0007669"/>
    <property type="project" value="InterPro"/>
</dbReference>
<dbReference type="EMBL" id="FO082061">
    <property type="protein sequence ID" value="CCE25815.1"/>
    <property type="molecule type" value="Genomic_DNA"/>
</dbReference>
<dbReference type="AlphaFoldDB" id="G4T4Q9"/>
<reference evidence="2 3" key="1">
    <citation type="journal article" date="2012" name="J. Bacteriol.">
        <title>Genome sequence of the haloalkaliphilic methanotrophic bacterium Methylomicrobium alcaliphilum 20Z.</title>
        <authorList>
            <person name="Vuilleumier S."/>
            <person name="Khmelenina V.N."/>
            <person name="Bringel F."/>
            <person name="Reshetnikov A.S."/>
            <person name="Lajus A."/>
            <person name="Mangenot S."/>
            <person name="Rouy Z."/>
            <person name="Op den Camp H.J."/>
            <person name="Jetten M.S."/>
            <person name="Dispirito A.A."/>
            <person name="Dunfield P."/>
            <person name="Klotz M.G."/>
            <person name="Semrau J.D."/>
            <person name="Stein L.Y."/>
            <person name="Barbe V."/>
            <person name="Medigue C."/>
            <person name="Trotsenko Y.A."/>
            <person name="Kalyuzhnaya M.G."/>
        </authorList>
    </citation>
    <scope>NUCLEOTIDE SEQUENCE [LARGE SCALE GENOMIC DNA]</scope>
    <source>
        <strain evidence="3">DSM 19304 / NCIMB 14124 / VKM B-2133 / 20Z</strain>
    </source>
</reference>
<dbReference type="Proteomes" id="UP000008315">
    <property type="component" value="Plasmid MEALZ_p"/>
</dbReference>
<keyword evidence="2" id="KW-0614">Plasmid</keyword>
<keyword evidence="3" id="KW-1185">Reference proteome</keyword>
<dbReference type="NCBIfam" id="NF033593">
    <property type="entry name" value="transpos_ISNCY_1"/>
    <property type="match status" value="1"/>
</dbReference>
<feature type="domain" description="Transposase IS4-like" evidence="1">
    <location>
        <begin position="177"/>
        <end position="333"/>
    </location>
</feature>
<dbReference type="Pfam" id="PF01609">
    <property type="entry name" value="DDE_Tnp_1"/>
    <property type="match status" value="1"/>
</dbReference>
<evidence type="ECO:0000313" key="2">
    <source>
        <dbReference type="EMBL" id="CCE25815.1"/>
    </source>
</evidence>
<dbReference type="KEGG" id="mah:MEALZ_p0110"/>
<organism evidence="2 3">
    <name type="scientific">Methylotuvimicrobium alcaliphilum (strain DSM 19304 / NCIMB 14124 / VKM B-2133 / 20Z)</name>
    <name type="common">Methylomicrobium alcaliphilum</name>
    <dbReference type="NCBI Taxonomy" id="1091494"/>
    <lineage>
        <taxon>Bacteria</taxon>
        <taxon>Pseudomonadati</taxon>
        <taxon>Pseudomonadota</taxon>
        <taxon>Gammaproteobacteria</taxon>
        <taxon>Methylococcales</taxon>
        <taxon>Methylococcaceae</taxon>
        <taxon>Methylotuvimicrobium</taxon>
    </lineage>
</organism>
<dbReference type="InterPro" id="IPR002559">
    <property type="entry name" value="Transposase_11"/>
</dbReference>
<evidence type="ECO:0000259" key="1">
    <source>
        <dbReference type="Pfam" id="PF01609"/>
    </source>
</evidence>
<sequence length="357" mass="41178">MARINVEVIRAGYRLLDLDVHAMIRGRCDSFVLKTDVHFPTDTNLLYDAIRMLIQVCSKWHAQHVLPGWRNHESNRRQFKRQYRKLQKLKHSTSKNEDKKAAKEREIQQAYQDYIDLAGVYLDRAQTSIEVLKNDYKIPEIHLADLHTFSQHAERQIDQIRRRAILDETIPHAEKVFSLFQPHTEWISKGKAGVPVELGLRVCIMEDTQGFILHSQVMQKTTDDKVAVAMVKATKAQFPSFNACSFDQGFHSPDNQKELKSHLEHVVLPKKGKLSKADQEREYAPEFKHAKRQHSAVESAINALEVHGLDKCPDHGIDAFERYVALAVLSRNIQKLGTIKRDAERQRLLLEKQKLAA</sequence>
<dbReference type="HOGENOM" id="CLU_042140_0_0_6"/>
<gene>
    <name evidence="2" type="ordered locus">MEALZ_p0110</name>
</gene>
<dbReference type="GO" id="GO:0006313">
    <property type="term" value="P:DNA transposition"/>
    <property type="evidence" value="ECO:0007669"/>
    <property type="project" value="InterPro"/>
</dbReference>
<dbReference type="GO" id="GO:0003677">
    <property type="term" value="F:DNA binding"/>
    <property type="evidence" value="ECO:0007669"/>
    <property type="project" value="InterPro"/>
</dbReference>
<name>G4T4Q9_META2</name>
<proteinExistence type="predicted"/>
<geneLocation type="plasmid" evidence="2 3">
    <name>MEALZ_p</name>
</geneLocation>